<evidence type="ECO:0000256" key="2">
    <source>
        <dbReference type="SAM" id="MobiDB-lite"/>
    </source>
</evidence>
<dbReference type="EMBL" id="WJPP01000001">
    <property type="protein sequence ID" value="MRH77611.1"/>
    <property type="molecule type" value="Genomic_DNA"/>
</dbReference>
<evidence type="ECO:0000313" key="3">
    <source>
        <dbReference type="EMBL" id="MRH77611.1"/>
    </source>
</evidence>
<feature type="compositionally biased region" description="Basic and acidic residues" evidence="2">
    <location>
        <begin position="92"/>
        <end position="104"/>
    </location>
</feature>
<dbReference type="InterPro" id="IPR019734">
    <property type="entry name" value="TPR_rpt"/>
</dbReference>
<organism evidence="3 4">
    <name type="scientific">Spiribacter salilacus</name>
    <dbReference type="NCBI Taxonomy" id="2664894"/>
    <lineage>
        <taxon>Bacteria</taxon>
        <taxon>Pseudomonadati</taxon>
        <taxon>Pseudomonadota</taxon>
        <taxon>Gammaproteobacteria</taxon>
        <taxon>Chromatiales</taxon>
        <taxon>Ectothiorhodospiraceae</taxon>
        <taxon>Spiribacter</taxon>
    </lineage>
</organism>
<dbReference type="AlphaFoldDB" id="A0A6N7QMJ5"/>
<proteinExistence type="predicted"/>
<feature type="compositionally biased region" description="Low complexity" evidence="2">
    <location>
        <begin position="119"/>
        <end position="131"/>
    </location>
</feature>
<feature type="region of interest" description="Disordered" evidence="2">
    <location>
        <begin position="91"/>
        <end position="186"/>
    </location>
</feature>
<accession>A0A6N7QMJ5</accession>
<keyword evidence="4" id="KW-1185">Reference proteome</keyword>
<dbReference type="SUPFAM" id="SSF48452">
    <property type="entry name" value="TPR-like"/>
    <property type="match status" value="1"/>
</dbReference>
<dbReference type="InterPro" id="IPR011990">
    <property type="entry name" value="TPR-like_helical_dom_sf"/>
</dbReference>
<dbReference type="RefSeq" id="WP_153718647.1">
    <property type="nucleotide sequence ID" value="NZ_WJPP01000001.1"/>
</dbReference>
<gene>
    <name evidence="3" type="ORF">GH984_02705</name>
</gene>
<reference evidence="3 4" key="1">
    <citation type="submission" date="2019-11" db="EMBL/GenBank/DDBJ databases">
        <authorList>
            <person name="Zhang X.Y."/>
        </authorList>
    </citation>
    <scope>NUCLEOTIDE SEQUENCE [LARGE SCALE GENOMIC DNA]</scope>
    <source>
        <strain evidence="3 4">C176</strain>
    </source>
</reference>
<feature type="compositionally biased region" description="Basic residues" evidence="2">
    <location>
        <begin position="141"/>
        <end position="152"/>
    </location>
</feature>
<sequence>MDDNVLDENEILTKANHLVIEGLRQAAILLLQQNLELHPHSTALLTALGHVYLLENQPTKALNHFNKSLKASQAANDFTDEDLEFINTQAEQSKEVDYSPHDDAVSDASDADSGKVQQLSLRPKLSLSSPRNTSQTERPAKHQVKIKYRQRKYLNTNNSTPRSRATGSLGEGSPATEPVIPKDQLQREATTFTTPNSRHVSSHTDNKEPDVQAVEQSLDDLYYEELQPNADFAVPENDDAAYSLFDYLPDSLDNQEIDEFAWDEYEDLDEFDEEANRGDTEHILPTDYVGRERRALQVATEVIANCDWHPCSIELLQKVFVENGWNATRVAIEREISKGMIPDELMLARAIRNYWFNNDRYWITFARIKSNALYMEATAAYCNISWVDALRVIRCFPAIPAVEEVITLIEDLYEWWYADQSLCRSFKTFLRFLQYRTGSVRGALSGESVFSFHGWADENIGSENITLCHYNTPARHCLQELGIKLPLSEPPPLRGMRKRKESEE</sequence>
<evidence type="ECO:0000256" key="1">
    <source>
        <dbReference type="PROSITE-ProRule" id="PRU00339"/>
    </source>
</evidence>
<name>A0A6N7QMJ5_9GAMM</name>
<feature type="repeat" description="TPR" evidence="1">
    <location>
        <begin position="42"/>
        <end position="75"/>
    </location>
</feature>
<keyword evidence="1" id="KW-0802">TPR repeat</keyword>
<protein>
    <submittedName>
        <fullName evidence="3">Uncharacterized protein</fullName>
    </submittedName>
</protein>
<dbReference type="PROSITE" id="PS50005">
    <property type="entry name" value="TPR"/>
    <property type="match status" value="1"/>
</dbReference>
<dbReference type="Proteomes" id="UP000433788">
    <property type="component" value="Unassembled WGS sequence"/>
</dbReference>
<evidence type="ECO:0000313" key="4">
    <source>
        <dbReference type="Proteomes" id="UP000433788"/>
    </source>
</evidence>
<comment type="caution">
    <text evidence="3">The sequence shown here is derived from an EMBL/GenBank/DDBJ whole genome shotgun (WGS) entry which is preliminary data.</text>
</comment>
<dbReference type="Gene3D" id="1.25.40.10">
    <property type="entry name" value="Tetratricopeptide repeat domain"/>
    <property type="match status" value="1"/>
</dbReference>
<feature type="compositionally biased region" description="Polar residues" evidence="2">
    <location>
        <begin position="153"/>
        <end position="166"/>
    </location>
</feature>